<evidence type="ECO:0000256" key="5">
    <source>
        <dbReference type="PIRSR" id="PIRSR639383-3"/>
    </source>
</evidence>
<evidence type="ECO:0000256" key="6">
    <source>
        <dbReference type="PROSITE-ProRule" id="PRU00464"/>
    </source>
</evidence>
<reference evidence="10 11" key="1">
    <citation type="journal article" date="2016" name="Mol. Biol. Evol.">
        <title>Comparative Genomics of Early-Diverging Mushroom-Forming Fungi Provides Insights into the Origins of Lignocellulose Decay Capabilities.</title>
        <authorList>
            <person name="Nagy L.G."/>
            <person name="Riley R."/>
            <person name="Tritt A."/>
            <person name="Adam C."/>
            <person name="Daum C."/>
            <person name="Floudas D."/>
            <person name="Sun H."/>
            <person name="Yadav J.S."/>
            <person name="Pangilinan J."/>
            <person name="Larsson K.H."/>
            <person name="Matsuura K."/>
            <person name="Barry K."/>
            <person name="Labutti K."/>
            <person name="Kuo R."/>
            <person name="Ohm R.A."/>
            <person name="Bhattacharya S.S."/>
            <person name="Shirouzu T."/>
            <person name="Yoshinaga Y."/>
            <person name="Martin F.M."/>
            <person name="Grigoriev I.V."/>
            <person name="Hibbett D.S."/>
        </authorList>
    </citation>
    <scope>NUCLEOTIDE SEQUENCE [LARGE SCALE GENOMIC DNA]</scope>
    <source>
        <strain evidence="10 11">93-53</strain>
    </source>
</reference>
<dbReference type="RefSeq" id="XP_040760250.1">
    <property type="nucleotide sequence ID" value="XM_040907284.1"/>
</dbReference>
<evidence type="ECO:0000256" key="1">
    <source>
        <dbReference type="ARBA" id="ARBA00022741"/>
    </source>
</evidence>
<feature type="site" description="Important for induction of apoptosis" evidence="5">
    <location>
        <position position="117"/>
    </location>
</feature>
<dbReference type="STRING" id="1314785.A0A165CBJ6"/>
<organism evidence="10 11">
    <name type="scientific">Laetiporus sulphureus 93-53</name>
    <dbReference type="NCBI Taxonomy" id="1314785"/>
    <lineage>
        <taxon>Eukaryota</taxon>
        <taxon>Fungi</taxon>
        <taxon>Dikarya</taxon>
        <taxon>Basidiomycota</taxon>
        <taxon>Agaricomycotina</taxon>
        <taxon>Agaricomycetes</taxon>
        <taxon>Polyporales</taxon>
        <taxon>Laetiporus</taxon>
    </lineage>
</organism>
<dbReference type="InterPro" id="IPR039383">
    <property type="entry name" value="FHIT"/>
</dbReference>
<dbReference type="Pfam" id="PF01230">
    <property type="entry name" value="HIT"/>
    <property type="match status" value="1"/>
</dbReference>
<dbReference type="InterPro" id="IPR051884">
    <property type="entry name" value="Bis(5'-adenosyl)-TPase_reg"/>
</dbReference>
<feature type="binding site" evidence="4">
    <location>
        <position position="27"/>
    </location>
    <ligand>
        <name>substrate</name>
    </ligand>
</feature>
<feature type="binding site" evidence="4">
    <location>
        <begin position="89"/>
        <end position="92"/>
    </location>
    <ligand>
        <name>substrate</name>
    </ligand>
</feature>
<dbReference type="PROSITE" id="PS51084">
    <property type="entry name" value="HIT_2"/>
    <property type="match status" value="1"/>
</dbReference>
<dbReference type="EC" id="3.6.1.29" evidence="7"/>
<dbReference type="InterPro" id="IPR011146">
    <property type="entry name" value="HIT-like"/>
</dbReference>
<dbReference type="InterPro" id="IPR036265">
    <property type="entry name" value="HIT-like_sf"/>
</dbReference>
<evidence type="ECO:0000256" key="3">
    <source>
        <dbReference type="PIRSR" id="PIRSR639383-1"/>
    </source>
</evidence>
<feature type="domain" description="HIT" evidence="9">
    <location>
        <begin position="2"/>
        <end position="110"/>
    </location>
</feature>
<keyword evidence="2 7" id="KW-0378">Hydrolase</keyword>
<dbReference type="PANTHER" id="PTHR46243:SF1">
    <property type="entry name" value="BIS(5'-ADENOSYL)-TRIPHOSPHATASE"/>
    <property type="match status" value="1"/>
</dbReference>
<dbReference type="OrthoDB" id="680339at2759"/>
<feature type="binding site" evidence="4">
    <location>
        <position position="98"/>
    </location>
    <ligand>
        <name>substrate</name>
    </ligand>
</feature>
<comment type="cofactor">
    <cofactor evidence="7">
        <name>Mn(2+)</name>
        <dbReference type="ChEBI" id="CHEBI:29035"/>
    </cofactor>
</comment>
<dbReference type="AlphaFoldDB" id="A0A165CBJ6"/>
<dbReference type="Gene3D" id="3.30.428.10">
    <property type="entry name" value="HIT-like"/>
    <property type="match status" value="1"/>
</dbReference>
<keyword evidence="11" id="KW-1185">Reference proteome</keyword>
<accession>A0A165CBJ6</accession>
<feature type="short sequence motif" description="Histidine triad motif" evidence="6">
    <location>
        <begin position="94"/>
        <end position="98"/>
    </location>
</feature>
<proteinExistence type="predicted"/>
<dbReference type="InParanoid" id="A0A165CBJ6"/>
<dbReference type="EMBL" id="KV427652">
    <property type="protein sequence ID" value="KZT02510.1"/>
    <property type="molecule type" value="Genomic_DNA"/>
</dbReference>
<dbReference type="SUPFAM" id="SSF54197">
    <property type="entry name" value="HIT-like"/>
    <property type="match status" value="1"/>
</dbReference>
<evidence type="ECO:0000256" key="8">
    <source>
        <dbReference type="SAM" id="MobiDB-lite"/>
    </source>
</evidence>
<dbReference type="InterPro" id="IPR019808">
    <property type="entry name" value="Histidine_triad_CS"/>
</dbReference>
<dbReference type="Proteomes" id="UP000076871">
    <property type="component" value="Unassembled WGS sequence"/>
</dbReference>
<evidence type="ECO:0000313" key="10">
    <source>
        <dbReference type="EMBL" id="KZT02510.1"/>
    </source>
</evidence>
<dbReference type="CDD" id="cd01275">
    <property type="entry name" value="FHIT"/>
    <property type="match status" value="1"/>
</dbReference>
<protein>
    <recommendedName>
        <fullName evidence="7">Bis(5'-adenosyl)-triphosphatase</fullName>
        <ecNumber evidence="7">3.6.1.29</ecNumber>
    </recommendedName>
</protein>
<dbReference type="PROSITE" id="PS00892">
    <property type="entry name" value="HIT_1"/>
    <property type="match status" value="1"/>
</dbReference>
<feature type="binding site" evidence="4">
    <location>
        <position position="83"/>
    </location>
    <ligand>
        <name>substrate</name>
    </ligand>
</feature>
<evidence type="ECO:0000256" key="2">
    <source>
        <dbReference type="ARBA" id="ARBA00022801"/>
    </source>
</evidence>
<name>A0A165CBJ6_9APHY</name>
<comment type="catalytic activity">
    <reaction evidence="7">
        <text>P(1),P(3)-bis(5'-adenosyl) triphosphate + H2O = AMP + ADP + 2 H(+)</text>
        <dbReference type="Rhea" id="RHEA:13893"/>
        <dbReference type="ChEBI" id="CHEBI:15377"/>
        <dbReference type="ChEBI" id="CHEBI:15378"/>
        <dbReference type="ChEBI" id="CHEBI:58529"/>
        <dbReference type="ChEBI" id="CHEBI:456215"/>
        <dbReference type="ChEBI" id="CHEBI:456216"/>
        <dbReference type="EC" id="3.6.1.29"/>
    </reaction>
</comment>
<evidence type="ECO:0000313" key="11">
    <source>
        <dbReference type="Proteomes" id="UP000076871"/>
    </source>
</evidence>
<sequence length="200" mass="22063">MTSLLFSTIDVTRQAFYRTALTYAIVNLKPIVPGHVLVVPTRPVRRIADLTPSELTSLMVSVQRVGQVIERAYGADGLTIACQDGKAAGQTVPHVHFHLLPRHLQGDRFSENNDAIYPELEQSEQGLSQHLRAADAQAGARKQSDAECEGPVVDEHPLQLKVDADEDREPRSMEEMMAEAEWLKAFFSTEEGGKAAASER</sequence>
<dbReference type="PANTHER" id="PTHR46243">
    <property type="entry name" value="BIS(5'-ADENOSYL)-TRIPHOSPHATASE"/>
    <property type="match status" value="1"/>
</dbReference>
<dbReference type="FunCoup" id="A0A165CBJ6">
    <property type="interactions" value="90"/>
</dbReference>
<dbReference type="GeneID" id="63824313"/>
<keyword evidence="1 7" id="KW-0547">Nucleotide-binding</keyword>
<feature type="active site" description="Tele-AMP-histidine intermediate" evidence="3">
    <location>
        <position position="96"/>
    </location>
</feature>
<evidence type="ECO:0000259" key="9">
    <source>
        <dbReference type="PROSITE" id="PS51084"/>
    </source>
</evidence>
<gene>
    <name evidence="10" type="ORF">LAESUDRAFT_716909</name>
</gene>
<feature type="region of interest" description="Disordered" evidence="8">
    <location>
        <begin position="126"/>
        <end position="173"/>
    </location>
</feature>
<dbReference type="GO" id="GO:0047710">
    <property type="term" value="F:bis(5'-adenosyl)-triphosphatase activity"/>
    <property type="evidence" value="ECO:0007669"/>
    <property type="project" value="UniProtKB-UniRule"/>
</dbReference>
<dbReference type="GO" id="GO:0000166">
    <property type="term" value="F:nucleotide binding"/>
    <property type="evidence" value="ECO:0007669"/>
    <property type="project" value="UniProtKB-KW"/>
</dbReference>
<evidence type="ECO:0000256" key="7">
    <source>
        <dbReference type="RuleBase" id="RU366076"/>
    </source>
</evidence>
<evidence type="ECO:0000256" key="4">
    <source>
        <dbReference type="PIRSR" id="PIRSR639383-2"/>
    </source>
</evidence>